<evidence type="ECO:0000313" key="3">
    <source>
        <dbReference type="Proteomes" id="UP000294003"/>
    </source>
</evidence>
<dbReference type="Proteomes" id="UP000294003">
    <property type="component" value="Unassembled WGS sequence"/>
</dbReference>
<reference evidence="2 3" key="1">
    <citation type="submission" date="2018-06" db="EMBL/GenBank/DDBJ databases">
        <title>Complete Genomes of Monosporascus.</title>
        <authorList>
            <person name="Robinson A.J."/>
            <person name="Natvig D.O."/>
        </authorList>
    </citation>
    <scope>NUCLEOTIDE SEQUENCE [LARGE SCALE GENOMIC DNA]</scope>
    <source>
        <strain evidence="2 3">CBS 609.92</strain>
    </source>
</reference>
<feature type="compositionally biased region" description="Basic and acidic residues" evidence="1">
    <location>
        <begin position="181"/>
        <end position="194"/>
    </location>
</feature>
<proteinExistence type="predicted"/>
<comment type="caution">
    <text evidence="2">The sequence shown here is derived from an EMBL/GenBank/DDBJ whole genome shotgun (WGS) entry which is preliminary data.</text>
</comment>
<organism evidence="2 3">
    <name type="scientific">Monosporascus cannonballus</name>
    <dbReference type="NCBI Taxonomy" id="155416"/>
    <lineage>
        <taxon>Eukaryota</taxon>
        <taxon>Fungi</taxon>
        <taxon>Dikarya</taxon>
        <taxon>Ascomycota</taxon>
        <taxon>Pezizomycotina</taxon>
        <taxon>Sordariomycetes</taxon>
        <taxon>Xylariomycetidae</taxon>
        <taxon>Xylariales</taxon>
        <taxon>Xylariales incertae sedis</taxon>
        <taxon>Monosporascus</taxon>
    </lineage>
</organism>
<feature type="compositionally biased region" description="Low complexity" evidence="1">
    <location>
        <begin position="244"/>
        <end position="256"/>
    </location>
</feature>
<evidence type="ECO:0000313" key="2">
    <source>
        <dbReference type="EMBL" id="RYO82440.1"/>
    </source>
</evidence>
<keyword evidence="3" id="KW-1185">Reference proteome</keyword>
<evidence type="ECO:0000256" key="1">
    <source>
        <dbReference type="SAM" id="MobiDB-lite"/>
    </source>
</evidence>
<accession>A0ABY0H2F1</accession>
<gene>
    <name evidence="2" type="ORF">DL762_006602</name>
</gene>
<sequence>MELFPVCPVQVAGGSNKFIWGRRRKVRENGGEGGPALEPAGKALTVARLTRTSRQVYLDLAADPSFYRSNVFSFGDPYQLHLFLAALTPGRRRAIRSIRVHEVRNSPGSRRWAATRFGSVLSGDRCRHLFALSPRLPGSAPRHLSRVGAPVYPSPQHGDSDIDKRTIDGRGLALRRIPGSVREHGGGDERDLARRRATRGPIRDPAGFALSVEPARLRPSRLMRGTSTRSSSSWATARRKSRCRGGSARGATSSRSCVRQRRLSEIAQLRLREQRKRSPLTRSARSGGRGRFPSVRFSGASSSSRARGSPGKGSVARRAGGTLCFIRSFYEGLLGSEDKPRERLEAIERTPKPGEAQDALGGLVDSAPSYNGWGYWKEIARQRERAVRRPKRGLEHINLIAVADAISAEKQGTWGNARTAWTFRVSVMVLEDQLSSMTILPAQ</sequence>
<feature type="region of interest" description="Disordered" evidence="1">
    <location>
        <begin position="176"/>
        <end position="316"/>
    </location>
</feature>
<feature type="compositionally biased region" description="Low complexity" evidence="1">
    <location>
        <begin position="220"/>
        <end position="236"/>
    </location>
</feature>
<dbReference type="EMBL" id="QJNS01000216">
    <property type="protein sequence ID" value="RYO82440.1"/>
    <property type="molecule type" value="Genomic_DNA"/>
</dbReference>
<protein>
    <submittedName>
        <fullName evidence="2">Uncharacterized protein</fullName>
    </submittedName>
</protein>
<name>A0ABY0H2F1_9PEZI</name>
<feature type="compositionally biased region" description="Low complexity" evidence="1">
    <location>
        <begin position="292"/>
        <end position="314"/>
    </location>
</feature>